<dbReference type="KEGG" id="slp:Slip_0131"/>
<dbReference type="HOGENOM" id="CLU_106618_0_0_9"/>
<dbReference type="AlphaFoldDB" id="D7CJ42"/>
<dbReference type="EMBL" id="CP002048">
    <property type="protein sequence ID" value="ADI00931.1"/>
    <property type="molecule type" value="Genomic_DNA"/>
</dbReference>
<dbReference type="OrthoDB" id="1669667at2"/>
<evidence type="ECO:0000259" key="1">
    <source>
        <dbReference type="PROSITE" id="PS51831"/>
    </source>
</evidence>
<proteinExistence type="predicted"/>
<dbReference type="InterPro" id="IPR003607">
    <property type="entry name" value="HD/PDEase_dom"/>
</dbReference>
<dbReference type="SMART" id="SM00471">
    <property type="entry name" value="HDc"/>
    <property type="match status" value="1"/>
</dbReference>
<dbReference type="Proteomes" id="UP000000378">
    <property type="component" value="Chromosome"/>
</dbReference>
<dbReference type="STRING" id="643648.Slip_0131"/>
<dbReference type="InterPro" id="IPR006674">
    <property type="entry name" value="HD_domain"/>
</dbReference>
<evidence type="ECO:0000313" key="2">
    <source>
        <dbReference type="EMBL" id="ADI00931.1"/>
    </source>
</evidence>
<dbReference type="InterPro" id="IPR006675">
    <property type="entry name" value="HDIG_dom"/>
</dbReference>
<dbReference type="eggNOG" id="COG2844">
    <property type="taxonomic scope" value="Bacteria"/>
</dbReference>
<evidence type="ECO:0000313" key="3">
    <source>
        <dbReference type="Proteomes" id="UP000000378"/>
    </source>
</evidence>
<gene>
    <name evidence="2" type="ordered locus">Slip_0131</name>
</gene>
<name>D7CJ42_SYNLT</name>
<organism evidence="2 3">
    <name type="scientific">Syntrophothermus lipocalidus (strain DSM 12680 / TGB-C1)</name>
    <dbReference type="NCBI Taxonomy" id="643648"/>
    <lineage>
        <taxon>Bacteria</taxon>
        <taxon>Bacillati</taxon>
        <taxon>Bacillota</taxon>
        <taxon>Clostridia</taxon>
        <taxon>Eubacteriales</taxon>
        <taxon>Syntrophomonadaceae</taxon>
        <taxon>Syntrophothermus</taxon>
    </lineage>
</organism>
<accession>D7CJ42</accession>
<dbReference type="CDD" id="cd00077">
    <property type="entry name" value="HDc"/>
    <property type="match status" value="1"/>
</dbReference>
<dbReference type="NCBIfam" id="TIGR00277">
    <property type="entry name" value="HDIG"/>
    <property type="match status" value="1"/>
</dbReference>
<reference evidence="2 3" key="2">
    <citation type="journal article" date="2010" name="Stand. Genomic Sci.">
        <title>Complete genome sequence of Syntrophothermus lipocalidus type strain (TGB-C1).</title>
        <authorList>
            <person name="Djao O.D."/>
            <person name="Zhang X."/>
            <person name="Lucas S."/>
            <person name="Lapidus A."/>
            <person name="Del Rio T.G."/>
            <person name="Nolan M."/>
            <person name="Tice H."/>
            <person name="Cheng J.F."/>
            <person name="Han C."/>
            <person name="Tapia R."/>
            <person name="Goodwin L."/>
            <person name="Pitluck S."/>
            <person name="Liolios K."/>
            <person name="Ivanova N."/>
            <person name="Mavromatis K."/>
            <person name="Mikhailova N."/>
            <person name="Ovchinnikova G."/>
            <person name="Pati A."/>
            <person name="Brambilla E."/>
            <person name="Chen A."/>
            <person name="Palaniappan K."/>
            <person name="Land M."/>
            <person name="Hauser L."/>
            <person name="Chang Y.J."/>
            <person name="Jeffries C.D."/>
            <person name="Rohde M."/>
            <person name="Sikorski J."/>
            <person name="Spring S."/>
            <person name="Goker M."/>
            <person name="Detter J.C."/>
            <person name="Woyke T."/>
            <person name="Bristow J."/>
            <person name="Eisen J.A."/>
            <person name="Markowitz V."/>
            <person name="Hugenholtz P."/>
            <person name="Kyrpides N.C."/>
            <person name="Klenk H.P."/>
        </authorList>
    </citation>
    <scope>NUCLEOTIDE SEQUENCE [LARGE SCALE GENOMIC DNA]</scope>
    <source>
        <strain evidence="3">DSM 12680 / TGB-C1</strain>
    </source>
</reference>
<keyword evidence="3" id="KW-1185">Reference proteome</keyword>
<dbReference type="Pfam" id="PF01966">
    <property type="entry name" value="HD"/>
    <property type="match status" value="1"/>
</dbReference>
<sequence>MKRVELLLKDPLYMEHIEKNVNLEEDEKYCKHDLRHMIDVARITYILILEHHDLEYFIQEAKLSGKLAAKEVIYAAGLLHDIAKWKQYQTAQDHASIGAEIAHEILPRAFFNDNEVEVIARAIYEHRNISRDMSFLGERLYRADNLSRICFLCEDRHRCLKYQNKEIGHDMLAY</sequence>
<reference evidence="3" key="1">
    <citation type="journal article" date="2010" name="Stand. Genomic Sci.">
        <title>Complete genome sequence of Syntrophothermus lipocalidus type strain (TGB-C1T).</title>
        <authorList>
            <consortium name="US DOE Joint Genome Institute (JGI-PGF)"/>
            <person name="Djao O."/>
            <person name="Zhang X."/>
            <person name="Lucas S."/>
            <person name="Lapidus A."/>
            <person name="Glavina Del Rio T."/>
            <person name="Nolan M."/>
            <person name="Tice H."/>
            <person name="Cheng J."/>
            <person name="Han C."/>
            <person name="Tapia R."/>
            <person name="Goodwin L."/>
            <person name="Pitluck S."/>
            <person name="Liolios K."/>
            <person name="Ivanova N."/>
            <person name="Mavromatis K."/>
            <person name="Mikhailova N."/>
            <person name="Ovchinnikova G."/>
            <person name="Pati A."/>
            <person name="Brambilla E."/>
            <person name="Chen A."/>
            <person name="Palaniappan K."/>
            <person name="Land M."/>
            <person name="Hauser L."/>
            <person name="Chang Y."/>
            <person name="Jeffries C."/>
            <person name="Rohde M."/>
            <person name="Sikorski J."/>
            <person name="Spring S."/>
            <person name="Goker M."/>
            <person name="Detter J."/>
            <person name="Woyke T."/>
            <person name="Bristow J."/>
            <person name="Eisen J."/>
            <person name="Markowitz V."/>
            <person name="Hugenholtz P."/>
            <person name="Kyrpides N."/>
            <person name="Klenk H."/>
        </authorList>
    </citation>
    <scope>NUCLEOTIDE SEQUENCE [LARGE SCALE GENOMIC DNA]</scope>
    <source>
        <strain evidence="3">DSM 12680 / TGB-C1</strain>
    </source>
</reference>
<protein>
    <submittedName>
        <fullName evidence="2">Metal dependent phosphohydrolase</fullName>
    </submittedName>
</protein>
<feature type="domain" description="HD" evidence="1">
    <location>
        <begin position="53"/>
        <end position="149"/>
    </location>
</feature>
<dbReference type="Gene3D" id="1.10.3210.10">
    <property type="entry name" value="Hypothetical protein af1432"/>
    <property type="match status" value="1"/>
</dbReference>
<dbReference type="RefSeq" id="WP_013174335.1">
    <property type="nucleotide sequence ID" value="NC_014220.1"/>
</dbReference>
<dbReference type="PROSITE" id="PS51831">
    <property type="entry name" value="HD"/>
    <property type="match status" value="1"/>
</dbReference>
<dbReference type="SUPFAM" id="SSF109604">
    <property type="entry name" value="HD-domain/PDEase-like"/>
    <property type="match status" value="1"/>
</dbReference>